<evidence type="ECO:0000313" key="2">
    <source>
        <dbReference type="Proteomes" id="UP000193922"/>
    </source>
</evidence>
<sequence>MSLILRVVIETTTGELKGIGHRRLLSMLTTTCRMWGSILLPMIRQALVTDYSYYDPSHSNTC</sequence>
<feature type="non-terminal residue" evidence="1">
    <location>
        <position position="62"/>
    </location>
</feature>
<accession>A0A1Y1W1Q0</accession>
<organism evidence="1 2">
    <name type="scientific">Linderina pennispora</name>
    <dbReference type="NCBI Taxonomy" id="61395"/>
    <lineage>
        <taxon>Eukaryota</taxon>
        <taxon>Fungi</taxon>
        <taxon>Fungi incertae sedis</taxon>
        <taxon>Zoopagomycota</taxon>
        <taxon>Kickxellomycotina</taxon>
        <taxon>Kickxellomycetes</taxon>
        <taxon>Kickxellales</taxon>
        <taxon>Kickxellaceae</taxon>
        <taxon>Linderina</taxon>
    </lineage>
</organism>
<dbReference type="EMBL" id="MCFD01000013">
    <property type="protein sequence ID" value="ORX67205.1"/>
    <property type="molecule type" value="Genomic_DNA"/>
</dbReference>
<dbReference type="GeneID" id="63805015"/>
<dbReference type="Proteomes" id="UP000193922">
    <property type="component" value="Unassembled WGS sequence"/>
</dbReference>
<gene>
    <name evidence="1" type="ORF">DL89DRAFT_269631</name>
</gene>
<reference evidence="1 2" key="1">
    <citation type="submission" date="2016-07" db="EMBL/GenBank/DDBJ databases">
        <title>Pervasive Adenine N6-methylation of Active Genes in Fungi.</title>
        <authorList>
            <consortium name="DOE Joint Genome Institute"/>
            <person name="Mondo S.J."/>
            <person name="Dannebaum R.O."/>
            <person name="Kuo R.C."/>
            <person name="Labutti K."/>
            <person name="Haridas S."/>
            <person name="Kuo A."/>
            <person name="Salamov A."/>
            <person name="Ahrendt S.R."/>
            <person name="Lipzen A."/>
            <person name="Sullivan W."/>
            <person name="Andreopoulos W.B."/>
            <person name="Clum A."/>
            <person name="Lindquist E."/>
            <person name="Daum C."/>
            <person name="Ramamoorthy G.K."/>
            <person name="Gryganskyi A."/>
            <person name="Culley D."/>
            <person name="Magnuson J.K."/>
            <person name="James T.Y."/>
            <person name="O'Malley M.A."/>
            <person name="Stajich J.E."/>
            <person name="Spatafora J.W."/>
            <person name="Visel A."/>
            <person name="Grigoriev I.V."/>
        </authorList>
    </citation>
    <scope>NUCLEOTIDE SEQUENCE [LARGE SCALE GENOMIC DNA]</scope>
    <source>
        <strain evidence="1 2">ATCC 12442</strain>
    </source>
</reference>
<dbReference type="RefSeq" id="XP_040741127.1">
    <property type="nucleotide sequence ID" value="XM_040888367.1"/>
</dbReference>
<proteinExistence type="predicted"/>
<evidence type="ECO:0000313" key="1">
    <source>
        <dbReference type="EMBL" id="ORX67205.1"/>
    </source>
</evidence>
<dbReference type="AlphaFoldDB" id="A0A1Y1W1Q0"/>
<comment type="caution">
    <text evidence="1">The sequence shown here is derived from an EMBL/GenBank/DDBJ whole genome shotgun (WGS) entry which is preliminary data.</text>
</comment>
<name>A0A1Y1W1Q0_9FUNG</name>
<keyword evidence="2" id="KW-1185">Reference proteome</keyword>
<protein>
    <submittedName>
        <fullName evidence="1">Uncharacterized protein</fullName>
    </submittedName>
</protein>